<dbReference type="RefSeq" id="WP_270057684.1">
    <property type="nucleotide sequence ID" value="NZ_CP115149.1"/>
</dbReference>
<dbReference type="Proteomes" id="UP001212803">
    <property type="component" value="Chromosome"/>
</dbReference>
<organism evidence="1 2">
    <name type="scientific">Tepidiforma flava</name>
    <dbReference type="NCBI Taxonomy" id="3004094"/>
    <lineage>
        <taxon>Bacteria</taxon>
        <taxon>Bacillati</taxon>
        <taxon>Chloroflexota</taxon>
        <taxon>Tepidiformia</taxon>
        <taxon>Tepidiformales</taxon>
        <taxon>Tepidiformaceae</taxon>
        <taxon>Tepidiforma</taxon>
    </lineage>
</organism>
<evidence type="ECO:0000313" key="2">
    <source>
        <dbReference type="Proteomes" id="UP001212803"/>
    </source>
</evidence>
<dbReference type="EMBL" id="CP115149">
    <property type="protein sequence ID" value="WBL37171.1"/>
    <property type="molecule type" value="Genomic_DNA"/>
</dbReference>
<sequence>MRPSDLTYPETRELLRRLGAEIVPFSPLADARLPRADALYLGGGYMYLRSCTPRRWRRTGRCGRRCGASRGRSWPSAAATSYLARGITARRAAA</sequence>
<gene>
    <name evidence="1" type="ORF">O0235_06285</name>
</gene>
<evidence type="ECO:0000313" key="1">
    <source>
        <dbReference type="EMBL" id="WBL37171.1"/>
    </source>
</evidence>
<dbReference type="PROSITE" id="PS51274">
    <property type="entry name" value="GATASE_COBBQ"/>
    <property type="match status" value="1"/>
</dbReference>
<proteinExistence type="predicted"/>
<accession>A0ABY7M9E6</accession>
<keyword evidence="2" id="KW-1185">Reference proteome</keyword>
<evidence type="ECO:0008006" key="3">
    <source>
        <dbReference type="Google" id="ProtNLM"/>
    </source>
</evidence>
<reference evidence="1 2" key="1">
    <citation type="journal article" date="2023" name="ISME J.">
        <title>Thermophilic Dehalococcoidia with unusual traits shed light on an unexpected past.</title>
        <authorList>
            <person name="Palmer M."/>
            <person name="Covington J.K."/>
            <person name="Zhou E.M."/>
            <person name="Thomas S.C."/>
            <person name="Habib N."/>
            <person name="Seymour C.O."/>
            <person name="Lai D."/>
            <person name="Johnston J."/>
            <person name="Hashimi A."/>
            <person name="Jiao J.Y."/>
            <person name="Muok A.R."/>
            <person name="Liu L."/>
            <person name="Xian W.D."/>
            <person name="Zhi X.Y."/>
            <person name="Li M.M."/>
            <person name="Silva L.P."/>
            <person name="Bowen B.P."/>
            <person name="Louie K."/>
            <person name="Briegel A."/>
            <person name="Pett-Ridge J."/>
            <person name="Weber P.K."/>
            <person name="Tocheva E.I."/>
            <person name="Woyke T."/>
            <person name="Northen T.R."/>
            <person name="Mayali X."/>
            <person name="Li W.J."/>
            <person name="Hedlund B.P."/>
        </authorList>
    </citation>
    <scope>NUCLEOTIDE SEQUENCE [LARGE SCALE GENOMIC DNA]</scope>
    <source>
        <strain evidence="1 2">YIM 72310</strain>
    </source>
</reference>
<protein>
    <recommendedName>
        <fullName evidence="3">Glutamine amidotransferase domain-containing protein</fullName>
    </recommendedName>
</protein>
<dbReference type="InterPro" id="IPR029062">
    <property type="entry name" value="Class_I_gatase-like"/>
</dbReference>
<name>A0ABY7M9E6_9CHLR</name>
<dbReference type="SUPFAM" id="SSF52317">
    <property type="entry name" value="Class I glutamine amidotransferase-like"/>
    <property type="match status" value="1"/>
</dbReference>